<comment type="caution">
    <text evidence="2">The sequence shown here is derived from an EMBL/GenBank/DDBJ whole genome shotgun (WGS) entry which is preliminary data.</text>
</comment>
<sequence length="309" mass="34124">MLEAGGDSGEAVQAAYIEPFQKKTGIRVVRENPTSLGKLKAMVASKNITTPIVLVPRSWLVQAKTENLLEPLDWAAIAPQPITAEAKDSHAIGWSYFSNVMAWRSDVKAPKTWADFWNVADFPGKRSLIDDPSVMLPVALLADGVPMDKLFPLDIDRAFRSLAKIRPHVSVWWTAGSQPPQLLQDKEVAYAMTYSGRVYGKPGISMTYNQGILDLSYFGVPRGATPEQKMAAMQFFHELTVPENQVVAMARIPYSGASANLDKVLAADKAALYPTTAGNAKLQFMNDIEGWKVIAPKVEKRWQQFKLGM</sequence>
<dbReference type="Gene3D" id="3.40.190.10">
    <property type="entry name" value="Periplasmic binding protein-like II"/>
    <property type="match status" value="2"/>
</dbReference>
<reference evidence="3" key="1">
    <citation type="journal article" date="2019" name="Int. J. Syst. Evol. Microbiol.">
        <title>The Global Catalogue of Microorganisms (GCM) 10K type strain sequencing project: providing services to taxonomists for standard genome sequencing and annotation.</title>
        <authorList>
            <consortium name="The Broad Institute Genomics Platform"/>
            <consortium name="The Broad Institute Genome Sequencing Center for Infectious Disease"/>
            <person name="Wu L."/>
            <person name="Ma J."/>
        </authorList>
    </citation>
    <scope>NUCLEOTIDE SEQUENCE [LARGE SCALE GENOMIC DNA]</scope>
    <source>
        <strain evidence="3">CGMCC 4.7277</strain>
    </source>
</reference>
<dbReference type="PANTHER" id="PTHR30222">
    <property type="entry name" value="SPERMIDINE/PUTRESCINE-BINDING PERIPLASMIC PROTEIN"/>
    <property type="match status" value="1"/>
</dbReference>
<dbReference type="Pfam" id="PF13416">
    <property type="entry name" value="SBP_bac_8"/>
    <property type="match status" value="1"/>
</dbReference>
<evidence type="ECO:0000313" key="2">
    <source>
        <dbReference type="EMBL" id="MFC5519529.1"/>
    </source>
</evidence>
<gene>
    <name evidence="2" type="ORF">ACFPP7_01190</name>
</gene>
<keyword evidence="1" id="KW-0732">Signal</keyword>
<protein>
    <submittedName>
        <fullName evidence="2">Extracellular solute-binding protein</fullName>
    </submittedName>
</protein>
<dbReference type="InterPro" id="IPR006059">
    <property type="entry name" value="SBP"/>
</dbReference>
<dbReference type="Proteomes" id="UP001596084">
    <property type="component" value="Unassembled WGS sequence"/>
</dbReference>
<dbReference type="SUPFAM" id="SSF53850">
    <property type="entry name" value="Periplasmic binding protein-like II"/>
    <property type="match status" value="1"/>
</dbReference>
<dbReference type="PANTHER" id="PTHR30222:SF2">
    <property type="entry name" value="ABC TRANSPORTER SUBSTRATE-BINDING PROTEIN"/>
    <property type="match status" value="1"/>
</dbReference>
<dbReference type="EMBL" id="JBHSMX010000003">
    <property type="protein sequence ID" value="MFC5519529.1"/>
    <property type="molecule type" value="Genomic_DNA"/>
</dbReference>
<keyword evidence="3" id="KW-1185">Reference proteome</keyword>
<accession>A0ABW0Q5G7</accession>
<organism evidence="2 3">
    <name type="scientific">Polaromonas jejuensis</name>
    <dbReference type="NCBI Taxonomy" id="457502"/>
    <lineage>
        <taxon>Bacteria</taxon>
        <taxon>Pseudomonadati</taxon>
        <taxon>Pseudomonadota</taxon>
        <taxon>Betaproteobacteria</taxon>
        <taxon>Burkholderiales</taxon>
        <taxon>Comamonadaceae</taxon>
        <taxon>Polaromonas</taxon>
    </lineage>
</organism>
<name>A0ABW0Q5G7_9BURK</name>
<proteinExistence type="predicted"/>
<evidence type="ECO:0000256" key="1">
    <source>
        <dbReference type="ARBA" id="ARBA00022729"/>
    </source>
</evidence>
<evidence type="ECO:0000313" key="3">
    <source>
        <dbReference type="Proteomes" id="UP001596084"/>
    </source>
</evidence>